<feature type="signal peptide" evidence="1">
    <location>
        <begin position="1"/>
        <end position="34"/>
    </location>
</feature>
<evidence type="ECO:0000313" key="2">
    <source>
        <dbReference type="EMBL" id="NMO20701.1"/>
    </source>
</evidence>
<dbReference type="EMBL" id="JABBJJ010000263">
    <property type="protein sequence ID" value="NMO20701.1"/>
    <property type="molecule type" value="Genomic_DNA"/>
</dbReference>
<dbReference type="Proteomes" id="UP000518300">
    <property type="component" value="Unassembled WGS sequence"/>
</dbReference>
<comment type="caution">
    <text evidence="2">The sequence shown here is derived from an EMBL/GenBank/DDBJ whole genome shotgun (WGS) entry which is preliminary data.</text>
</comment>
<evidence type="ECO:0000256" key="1">
    <source>
        <dbReference type="SAM" id="SignalP"/>
    </source>
</evidence>
<evidence type="ECO:0008006" key="4">
    <source>
        <dbReference type="Google" id="ProtNLM"/>
    </source>
</evidence>
<keyword evidence="3" id="KW-1185">Reference proteome</keyword>
<keyword evidence="1" id="KW-0732">Signal</keyword>
<accession>A0A848LSN8</accession>
<gene>
    <name evidence="2" type="ORF">HG543_38490</name>
</gene>
<evidence type="ECO:0000313" key="3">
    <source>
        <dbReference type="Proteomes" id="UP000518300"/>
    </source>
</evidence>
<proteinExistence type="predicted"/>
<feature type="chain" id="PRO_5032839060" description="Outer membrane protein beta-barrel domain-containing protein" evidence="1">
    <location>
        <begin position="35"/>
        <end position="238"/>
    </location>
</feature>
<protein>
    <recommendedName>
        <fullName evidence="4">Outer membrane protein beta-barrel domain-containing protein</fullName>
    </recommendedName>
</protein>
<dbReference type="AlphaFoldDB" id="A0A848LSN8"/>
<name>A0A848LSN8_9BACT</name>
<reference evidence="2 3" key="1">
    <citation type="submission" date="2020-04" db="EMBL/GenBank/DDBJ databases">
        <title>Draft genome of Pyxidicoccus fallax type strain.</title>
        <authorList>
            <person name="Whitworth D.E."/>
        </authorList>
    </citation>
    <scope>NUCLEOTIDE SEQUENCE [LARGE SCALE GENOMIC DNA]</scope>
    <source>
        <strain evidence="2 3">DSM 14698</strain>
    </source>
</reference>
<organism evidence="2 3">
    <name type="scientific">Pyxidicoccus fallax</name>
    <dbReference type="NCBI Taxonomy" id="394095"/>
    <lineage>
        <taxon>Bacteria</taxon>
        <taxon>Pseudomonadati</taxon>
        <taxon>Myxococcota</taxon>
        <taxon>Myxococcia</taxon>
        <taxon>Myxococcales</taxon>
        <taxon>Cystobacterineae</taxon>
        <taxon>Myxococcaceae</taxon>
        <taxon>Pyxidicoccus</taxon>
    </lineage>
</organism>
<sequence>MSIPTGGGTPMRLTAVMRSLGLLVSLGLSSSALAQEVPGDEAPRRSPQLAVEVGGSLARMNHPSTFVPTTRNMTREVESRASAVRLTGGLHFNLRRGAGRNDLWWVNGVDWYLGDDVDVLAFRPGLEKRFVLARRLTLGVAAYGSAAEVSVPTGQINQDPGGGPTMGDSFYEGRARKWIFGAGGMASLQFAITRVLYTRLQGGYTQFFKKAEDFNVGTEGFAVSLSGPFAAALVGVSF</sequence>